<dbReference type="EMBL" id="WIUZ02000009">
    <property type="protein sequence ID" value="KAF9783724.1"/>
    <property type="molecule type" value="Genomic_DNA"/>
</dbReference>
<organism evidence="3 4">
    <name type="scientific">Thelephora terrestris</name>
    <dbReference type="NCBI Taxonomy" id="56493"/>
    <lineage>
        <taxon>Eukaryota</taxon>
        <taxon>Fungi</taxon>
        <taxon>Dikarya</taxon>
        <taxon>Basidiomycota</taxon>
        <taxon>Agaricomycotina</taxon>
        <taxon>Agaricomycetes</taxon>
        <taxon>Thelephorales</taxon>
        <taxon>Thelephoraceae</taxon>
        <taxon>Thelephora</taxon>
    </lineage>
</organism>
<dbReference type="Gene3D" id="3.80.10.10">
    <property type="entry name" value="Ribonuclease Inhibitor"/>
    <property type="match status" value="1"/>
</dbReference>
<evidence type="ECO:0000259" key="2">
    <source>
        <dbReference type="Pfam" id="PF12937"/>
    </source>
</evidence>
<protein>
    <recommendedName>
        <fullName evidence="2">F-box domain-containing protein</fullName>
    </recommendedName>
</protein>
<reference evidence="3" key="2">
    <citation type="submission" date="2020-11" db="EMBL/GenBank/DDBJ databases">
        <authorList>
            <consortium name="DOE Joint Genome Institute"/>
            <person name="Kuo A."/>
            <person name="Miyauchi S."/>
            <person name="Kiss E."/>
            <person name="Drula E."/>
            <person name="Kohler A."/>
            <person name="Sanchez-Garcia M."/>
            <person name="Andreopoulos B."/>
            <person name="Barry K.W."/>
            <person name="Bonito G."/>
            <person name="Buee M."/>
            <person name="Carver A."/>
            <person name="Chen C."/>
            <person name="Cichocki N."/>
            <person name="Clum A."/>
            <person name="Culley D."/>
            <person name="Crous P.W."/>
            <person name="Fauchery L."/>
            <person name="Girlanda M."/>
            <person name="Hayes R."/>
            <person name="Keri Z."/>
            <person name="Labutti K."/>
            <person name="Lipzen A."/>
            <person name="Lombard V."/>
            <person name="Magnuson J."/>
            <person name="Maillard F."/>
            <person name="Morin E."/>
            <person name="Murat C."/>
            <person name="Nolan M."/>
            <person name="Ohm R."/>
            <person name="Pangilinan J."/>
            <person name="Pereira M."/>
            <person name="Perotto S."/>
            <person name="Peter M."/>
            <person name="Riley R."/>
            <person name="Sitrit Y."/>
            <person name="Stielow B."/>
            <person name="Szollosi G."/>
            <person name="Zifcakova L."/>
            <person name="Stursova M."/>
            <person name="Spatafora J.W."/>
            <person name="Tedersoo L."/>
            <person name="Vaario L.-M."/>
            <person name="Yamada A."/>
            <person name="Yan M."/>
            <person name="Wang P."/>
            <person name="Xu J."/>
            <person name="Bruns T."/>
            <person name="Baldrian P."/>
            <person name="Vilgalys R."/>
            <person name="Henrissat B."/>
            <person name="Grigoriev I.V."/>
            <person name="Hibbett D."/>
            <person name="Nagy L.G."/>
            <person name="Martin F.M."/>
        </authorList>
    </citation>
    <scope>NUCLEOTIDE SEQUENCE</scope>
    <source>
        <strain evidence="3">UH-Tt-Lm1</strain>
    </source>
</reference>
<dbReference type="SUPFAM" id="SSF52047">
    <property type="entry name" value="RNI-like"/>
    <property type="match status" value="1"/>
</dbReference>
<dbReference type="InterPro" id="IPR001810">
    <property type="entry name" value="F-box_dom"/>
</dbReference>
<dbReference type="InterPro" id="IPR036047">
    <property type="entry name" value="F-box-like_dom_sf"/>
</dbReference>
<sequence length="545" mass="60543">MSNLLKEPSPNRGSLVSHNLRAAKKGLRDILLGTSVATALDDDELDTLDQDASEVISSIRSMRNKRAPINRLPRDVLALIPDFLDDEESDRTAITLTHVCRAWREIFVSLASLWTDFYCTDTEKTCVYLERSKSAPISVRLERKKGLLPNDPFLDIAPHVFSRLSYLHVTTSPDYLEDITKHLVHPAPLLRSLFIDGHASISLEIISELTSALFDGDLSSVRELHLRSVRTQLPWRNMKNLTSFGLTSVEQPTLSLGQFLDFFESAPSLSEVRLTSAAPTFGTQDGRLVSLPHLKTLEIYGPQPPWLLLNHLVIPVGAGAIIHSYSTVPQIDKLLPSSLSNFRNLSNFTKVCLDFTDFPPSMQFAGPNGLGRFVLDPGPGPTHLVTRHLARFDTSNTQCLEIRGAGLVANELYQAIRSMANLRTLIISLYPGPPVFLPGLGFALFSDGVVACPKLEEFVYCVPAFDIGEIVTFAAGRASRGVPFKSVEVIVFGEPVPTEAIAELQKELQKHVSRVEITAEDEDEYFDEDEDEDENEDEDSDEDDW</sequence>
<proteinExistence type="predicted"/>
<dbReference type="InterPro" id="IPR032675">
    <property type="entry name" value="LRR_dom_sf"/>
</dbReference>
<evidence type="ECO:0000256" key="1">
    <source>
        <dbReference type="SAM" id="MobiDB-lite"/>
    </source>
</evidence>
<accession>A0A9P6HC15</accession>
<feature type="domain" description="F-box" evidence="2">
    <location>
        <begin position="69"/>
        <end position="119"/>
    </location>
</feature>
<reference evidence="3" key="1">
    <citation type="journal article" date="2020" name="Nat. Commun.">
        <title>Large-scale genome sequencing of mycorrhizal fungi provides insights into the early evolution of symbiotic traits.</title>
        <authorList>
            <person name="Miyauchi S."/>
            <person name="Kiss E."/>
            <person name="Kuo A."/>
            <person name="Drula E."/>
            <person name="Kohler A."/>
            <person name="Sanchez-Garcia M."/>
            <person name="Morin E."/>
            <person name="Andreopoulos B."/>
            <person name="Barry K.W."/>
            <person name="Bonito G."/>
            <person name="Buee M."/>
            <person name="Carver A."/>
            <person name="Chen C."/>
            <person name="Cichocki N."/>
            <person name="Clum A."/>
            <person name="Culley D."/>
            <person name="Crous P.W."/>
            <person name="Fauchery L."/>
            <person name="Girlanda M."/>
            <person name="Hayes R.D."/>
            <person name="Keri Z."/>
            <person name="LaButti K."/>
            <person name="Lipzen A."/>
            <person name="Lombard V."/>
            <person name="Magnuson J."/>
            <person name="Maillard F."/>
            <person name="Murat C."/>
            <person name="Nolan M."/>
            <person name="Ohm R.A."/>
            <person name="Pangilinan J."/>
            <person name="Pereira M.F."/>
            <person name="Perotto S."/>
            <person name="Peter M."/>
            <person name="Pfister S."/>
            <person name="Riley R."/>
            <person name="Sitrit Y."/>
            <person name="Stielow J.B."/>
            <person name="Szollosi G."/>
            <person name="Zifcakova L."/>
            <person name="Stursova M."/>
            <person name="Spatafora J.W."/>
            <person name="Tedersoo L."/>
            <person name="Vaario L.M."/>
            <person name="Yamada A."/>
            <person name="Yan M."/>
            <person name="Wang P."/>
            <person name="Xu J."/>
            <person name="Bruns T."/>
            <person name="Baldrian P."/>
            <person name="Vilgalys R."/>
            <person name="Dunand C."/>
            <person name="Henrissat B."/>
            <person name="Grigoriev I.V."/>
            <person name="Hibbett D."/>
            <person name="Nagy L.G."/>
            <person name="Martin F.M."/>
        </authorList>
    </citation>
    <scope>NUCLEOTIDE SEQUENCE</scope>
    <source>
        <strain evidence="3">UH-Tt-Lm1</strain>
    </source>
</reference>
<dbReference type="SUPFAM" id="SSF81383">
    <property type="entry name" value="F-box domain"/>
    <property type="match status" value="1"/>
</dbReference>
<dbReference type="OrthoDB" id="2754196at2759"/>
<evidence type="ECO:0000313" key="3">
    <source>
        <dbReference type="EMBL" id="KAF9783724.1"/>
    </source>
</evidence>
<name>A0A9P6HC15_9AGAM</name>
<gene>
    <name evidence="3" type="ORF">BJ322DRAFT_1066807</name>
</gene>
<keyword evidence="4" id="KW-1185">Reference proteome</keyword>
<dbReference type="Gene3D" id="1.20.1280.50">
    <property type="match status" value="1"/>
</dbReference>
<feature type="region of interest" description="Disordered" evidence="1">
    <location>
        <begin position="518"/>
        <end position="545"/>
    </location>
</feature>
<dbReference type="Proteomes" id="UP000736335">
    <property type="component" value="Unassembled WGS sequence"/>
</dbReference>
<comment type="caution">
    <text evidence="3">The sequence shown here is derived from an EMBL/GenBank/DDBJ whole genome shotgun (WGS) entry which is preliminary data.</text>
</comment>
<evidence type="ECO:0000313" key="4">
    <source>
        <dbReference type="Proteomes" id="UP000736335"/>
    </source>
</evidence>
<dbReference type="Pfam" id="PF12937">
    <property type="entry name" value="F-box-like"/>
    <property type="match status" value="1"/>
</dbReference>
<dbReference type="AlphaFoldDB" id="A0A9P6HC15"/>